<evidence type="ECO:0000313" key="2">
    <source>
        <dbReference type="Proteomes" id="UP000191901"/>
    </source>
</evidence>
<proteinExistence type="predicted"/>
<gene>
    <name evidence="1" type="ORF">XM38_007880</name>
</gene>
<keyword evidence="2" id="KW-1185">Reference proteome</keyword>
<dbReference type="Proteomes" id="UP000191901">
    <property type="component" value="Chromosome"/>
</dbReference>
<organism evidence="1 2">
    <name type="scientific">Halomicronema hongdechloris C2206</name>
    <dbReference type="NCBI Taxonomy" id="1641165"/>
    <lineage>
        <taxon>Bacteria</taxon>
        <taxon>Bacillati</taxon>
        <taxon>Cyanobacteriota</taxon>
        <taxon>Cyanophyceae</taxon>
        <taxon>Nodosilineales</taxon>
        <taxon>Nodosilineaceae</taxon>
        <taxon>Halomicronema</taxon>
    </lineage>
</organism>
<dbReference type="KEGG" id="hhg:XM38_007880"/>
<accession>A0A1Z3HHV5</accession>
<name>A0A1Z3HHV5_9CYAN</name>
<evidence type="ECO:0000313" key="1">
    <source>
        <dbReference type="EMBL" id="ASC69858.1"/>
    </source>
</evidence>
<protein>
    <submittedName>
        <fullName evidence="1">Uncharacterized protein</fullName>
    </submittedName>
</protein>
<reference evidence="1 2" key="1">
    <citation type="journal article" date="2016" name="Biochim. Biophys. Acta">
        <title>Characterization of red-shifted phycobilisomes isolated from the chlorophyll f-containing cyanobacterium Halomicronema hongdechloris.</title>
        <authorList>
            <person name="Li Y."/>
            <person name="Lin Y."/>
            <person name="Garvey C.J."/>
            <person name="Birch D."/>
            <person name="Corkery R.W."/>
            <person name="Loughlin P.C."/>
            <person name="Scheer H."/>
            <person name="Willows R.D."/>
            <person name="Chen M."/>
        </authorList>
    </citation>
    <scope>NUCLEOTIDE SEQUENCE [LARGE SCALE GENOMIC DNA]</scope>
    <source>
        <strain evidence="1 2">C2206</strain>
    </source>
</reference>
<sequence>MLTSGDVTIRQELSQVGIGGVTQFPLPEITLPNAWPFFGKTDLPLRVDETL</sequence>
<dbReference type="RefSeq" id="WP_187329263.1">
    <property type="nucleotide sequence ID" value="NZ_CP021983.2"/>
</dbReference>
<dbReference type="EMBL" id="CP021983">
    <property type="protein sequence ID" value="ASC69858.1"/>
    <property type="molecule type" value="Genomic_DNA"/>
</dbReference>
<dbReference type="AlphaFoldDB" id="A0A1Z3HHV5"/>